<dbReference type="AlphaFoldDB" id="A0AAV5HTX3"/>
<keyword evidence="2" id="KW-1185">Reference proteome</keyword>
<accession>A0AAV5HTX3</accession>
<organism evidence="1 2">
    <name type="scientific">Rubroshorea leprosula</name>
    <dbReference type="NCBI Taxonomy" id="152421"/>
    <lineage>
        <taxon>Eukaryota</taxon>
        <taxon>Viridiplantae</taxon>
        <taxon>Streptophyta</taxon>
        <taxon>Embryophyta</taxon>
        <taxon>Tracheophyta</taxon>
        <taxon>Spermatophyta</taxon>
        <taxon>Magnoliopsida</taxon>
        <taxon>eudicotyledons</taxon>
        <taxon>Gunneridae</taxon>
        <taxon>Pentapetalae</taxon>
        <taxon>rosids</taxon>
        <taxon>malvids</taxon>
        <taxon>Malvales</taxon>
        <taxon>Dipterocarpaceae</taxon>
        <taxon>Rubroshorea</taxon>
    </lineage>
</organism>
<sequence>MDDFKLKGLSHTINPARIGVVTWGGRREVQKIHGKLPKIGEPKGN</sequence>
<dbReference type="Proteomes" id="UP001054252">
    <property type="component" value="Unassembled WGS sequence"/>
</dbReference>
<gene>
    <name evidence="1" type="ORF">SLEP1_g3719</name>
</gene>
<evidence type="ECO:0000313" key="2">
    <source>
        <dbReference type="Proteomes" id="UP001054252"/>
    </source>
</evidence>
<proteinExistence type="predicted"/>
<name>A0AAV5HTX3_9ROSI</name>
<reference evidence="1 2" key="1">
    <citation type="journal article" date="2021" name="Commun. Biol.">
        <title>The genome of Shorea leprosula (Dipterocarpaceae) highlights the ecological relevance of drought in aseasonal tropical rainforests.</title>
        <authorList>
            <person name="Ng K.K.S."/>
            <person name="Kobayashi M.J."/>
            <person name="Fawcett J.A."/>
            <person name="Hatakeyama M."/>
            <person name="Paape T."/>
            <person name="Ng C.H."/>
            <person name="Ang C.C."/>
            <person name="Tnah L.H."/>
            <person name="Lee C.T."/>
            <person name="Nishiyama T."/>
            <person name="Sese J."/>
            <person name="O'Brien M.J."/>
            <person name="Copetti D."/>
            <person name="Mohd Noor M.I."/>
            <person name="Ong R.C."/>
            <person name="Putra M."/>
            <person name="Sireger I.Z."/>
            <person name="Indrioko S."/>
            <person name="Kosugi Y."/>
            <person name="Izuno A."/>
            <person name="Isagi Y."/>
            <person name="Lee S.L."/>
            <person name="Shimizu K.K."/>
        </authorList>
    </citation>
    <scope>NUCLEOTIDE SEQUENCE [LARGE SCALE GENOMIC DNA]</scope>
    <source>
        <strain evidence="1">214</strain>
    </source>
</reference>
<dbReference type="EMBL" id="BPVZ01000003">
    <property type="protein sequence ID" value="GKU89596.1"/>
    <property type="molecule type" value="Genomic_DNA"/>
</dbReference>
<evidence type="ECO:0000313" key="1">
    <source>
        <dbReference type="EMBL" id="GKU89596.1"/>
    </source>
</evidence>
<protein>
    <submittedName>
        <fullName evidence="1">Uncharacterized protein</fullName>
    </submittedName>
</protein>
<comment type="caution">
    <text evidence="1">The sequence shown here is derived from an EMBL/GenBank/DDBJ whole genome shotgun (WGS) entry which is preliminary data.</text>
</comment>